<comment type="caution">
    <text evidence="2">The sequence shown here is derived from an EMBL/GenBank/DDBJ whole genome shotgun (WGS) entry which is preliminary data.</text>
</comment>
<organism evidence="2 3">
    <name type="scientific">Chlamydomonas incerta</name>
    <dbReference type="NCBI Taxonomy" id="51695"/>
    <lineage>
        <taxon>Eukaryota</taxon>
        <taxon>Viridiplantae</taxon>
        <taxon>Chlorophyta</taxon>
        <taxon>core chlorophytes</taxon>
        <taxon>Chlorophyceae</taxon>
        <taxon>CS clade</taxon>
        <taxon>Chlamydomonadales</taxon>
        <taxon>Chlamydomonadaceae</taxon>
        <taxon>Chlamydomonas</taxon>
    </lineage>
</organism>
<feature type="compositionally biased region" description="Gly residues" evidence="1">
    <location>
        <begin position="94"/>
        <end position="106"/>
    </location>
</feature>
<evidence type="ECO:0000313" key="3">
    <source>
        <dbReference type="Proteomes" id="UP000650467"/>
    </source>
</evidence>
<feature type="compositionally biased region" description="Polar residues" evidence="1">
    <location>
        <begin position="295"/>
        <end position="306"/>
    </location>
</feature>
<accession>A0A835TAH9</accession>
<name>A0A835TAH9_CHLIN</name>
<gene>
    <name evidence="2" type="ORF">HXX76_007496</name>
</gene>
<keyword evidence="3" id="KW-1185">Reference proteome</keyword>
<feature type="compositionally biased region" description="Low complexity" evidence="1">
    <location>
        <begin position="81"/>
        <end position="93"/>
    </location>
</feature>
<reference evidence="2" key="1">
    <citation type="journal article" date="2020" name="bioRxiv">
        <title>Comparative genomics of Chlamydomonas.</title>
        <authorList>
            <person name="Craig R.J."/>
            <person name="Hasan A.R."/>
            <person name="Ness R.W."/>
            <person name="Keightley P.D."/>
        </authorList>
    </citation>
    <scope>NUCLEOTIDE SEQUENCE</scope>
    <source>
        <strain evidence="2">SAG 7.73</strain>
    </source>
</reference>
<proteinExistence type="predicted"/>
<sequence length="1129" mass="109584">MPEALEAHLARGGGDGAGEEGAGGRDAPAAARRALGAQLERAAAGGAGERQPPAPGRGLAQAEPPVGQGEAEAELAGGGAARVAAAAGERGPALAGGGGPAPGGGFASPLAPRREPPPPGSQPPAGLGALLPPSPAAANRARQRGARTPGPLSPGPPQSRRRLESGQPAGFGAQQMLELFTAMNSQPQFLAMVAGLAAQSAARYEGPAAGLAWPAGAPWGHQSSGEGGGAMDPAGTRRQVAGSLWQPHQQQQLPPGATHYIGDVPVAMSGDRPRMRLQLLRKLPPDMRLDPQSLADYTSPGQTSPANAAVTPAAHCVALPAEAYPAAKSCLPGPSSNSSNSSSSSSSLPVGGPRARLACEADSTAAAGTAAAACVVADTPASVGATASGYPASPLHRANYESSVSDSCSSASGANWGAGAAAGGGSCWVSNGRRACNGSAAAAESASLSAAAALASLLPTACSALTHLHISLPTGELLSGSGGGAICRGCGPSGASGGGVGSGGAAAVSAEDNEDDGDSAACAPAVAGGGARQHREQQQASSSHVSAPAAGSERGLLLPPGVQLCRAIARLPHLRVLHLSSYAMLTGVDAAAAADGGAATADGGGAAATGLAAAAAAVAAAASELAVLQLAALAAGCPHLEELSLGDAASELLLPAAADALPATAAAALARMPSLRRLRLHQLHVRAASLPGILAALCGSSSSSSSGSGRAAATPVAAAAAATAGTAAAERCYSHLELLEFVSPPSHVPVVGRSWCCLRRGAERAAAAAAAVAAAAAEEAAGAPADVIARGGRGGSWGPATSAAAAAAAAAAGPVDAAGADDGDSRWDMQWSCAFGALASFAALAAAAVPGGLRLRCLHVPTLIISPRPLSVTGCAIVRRLLMCGSGGSSSISSSSSSVAVDTIMLCRHSRFCRQPGATAPLLAAMRQAVALLGPPRLLLLKHTSRTEAELLGLVQDLAGGGGGGGGAMPAAGGGGGGGISWLQELVLWGEGGASPAALATLMRGLPELRRLCVWADDSAGEAPARAAAAAADCAMPPGKYDADAAAAMELAARLVAAAPVRDGGSSASCGGDGGAARCGCSCGCGCGCSCGRQLVQVRMRGACADEALREELNAMLHRAGVAVRFERQ</sequence>
<dbReference type="EMBL" id="JAEHOC010000016">
    <property type="protein sequence ID" value="KAG2434601.1"/>
    <property type="molecule type" value="Genomic_DNA"/>
</dbReference>
<dbReference type="SUPFAM" id="SSF52047">
    <property type="entry name" value="RNI-like"/>
    <property type="match status" value="1"/>
</dbReference>
<evidence type="ECO:0000313" key="2">
    <source>
        <dbReference type="EMBL" id="KAG2434601.1"/>
    </source>
</evidence>
<evidence type="ECO:0000256" key="1">
    <source>
        <dbReference type="SAM" id="MobiDB-lite"/>
    </source>
</evidence>
<feature type="compositionally biased region" description="Low complexity" evidence="1">
    <location>
        <begin position="123"/>
        <end position="140"/>
    </location>
</feature>
<feature type="region of interest" description="Disordered" evidence="1">
    <location>
        <begin position="501"/>
        <end position="552"/>
    </location>
</feature>
<feature type="compositionally biased region" description="Gly residues" evidence="1">
    <location>
        <begin position="11"/>
        <end position="21"/>
    </location>
</feature>
<feature type="compositionally biased region" description="Low complexity" evidence="1">
    <location>
        <begin position="246"/>
        <end position="255"/>
    </location>
</feature>
<protein>
    <submittedName>
        <fullName evidence="2">Uncharacterized protein</fullName>
    </submittedName>
</protein>
<feature type="region of interest" description="Disordered" evidence="1">
    <location>
        <begin position="286"/>
        <end position="306"/>
    </location>
</feature>
<feature type="region of interest" description="Disordered" evidence="1">
    <location>
        <begin position="330"/>
        <end position="354"/>
    </location>
</feature>
<feature type="compositionally biased region" description="Low complexity" evidence="1">
    <location>
        <begin position="335"/>
        <end position="347"/>
    </location>
</feature>
<dbReference type="Proteomes" id="UP000650467">
    <property type="component" value="Unassembled WGS sequence"/>
</dbReference>
<feature type="compositionally biased region" description="Low complexity" evidence="1">
    <location>
        <begin position="25"/>
        <end position="44"/>
    </location>
</feature>
<feature type="region of interest" description="Disordered" evidence="1">
    <location>
        <begin position="221"/>
        <end position="256"/>
    </location>
</feature>
<dbReference type="AlphaFoldDB" id="A0A835TAH9"/>
<feature type="region of interest" description="Disordered" evidence="1">
    <location>
        <begin position="1"/>
        <end position="166"/>
    </location>
</feature>